<keyword evidence="2" id="KW-1185">Reference proteome</keyword>
<sequence>MDSELKEVMWPPNGLIYDQEFMLPAFCKPKLIPLKSITLEKLEKMQQEAVAKLKEMEQLAANREEVEQRAKAQKDTENDADRPEGLSTDKNTTDIWQAD</sequence>
<evidence type="ECO:0000313" key="3">
    <source>
        <dbReference type="WBParaSite" id="jg19304"/>
    </source>
</evidence>
<dbReference type="WBParaSite" id="jg19304">
    <property type="protein sequence ID" value="jg19304"/>
    <property type="gene ID" value="jg19304"/>
</dbReference>
<feature type="region of interest" description="Disordered" evidence="1">
    <location>
        <begin position="61"/>
        <end position="99"/>
    </location>
</feature>
<name>A0A915DFF0_9BILA</name>
<feature type="compositionally biased region" description="Polar residues" evidence="1">
    <location>
        <begin position="88"/>
        <end position="99"/>
    </location>
</feature>
<dbReference type="GO" id="GO:0060271">
    <property type="term" value="P:cilium assembly"/>
    <property type="evidence" value="ECO:0007669"/>
    <property type="project" value="InterPro"/>
</dbReference>
<dbReference type="GO" id="GO:0097500">
    <property type="term" value="P:receptor localization to non-motile cilium"/>
    <property type="evidence" value="ECO:0007669"/>
    <property type="project" value="TreeGrafter"/>
</dbReference>
<protein>
    <submittedName>
        <fullName evidence="3">BBSome-interacting protein 1</fullName>
    </submittedName>
</protein>
<accession>A0A915DFF0</accession>
<dbReference type="Proteomes" id="UP000887574">
    <property type="component" value="Unplaced"/>
</dbReference>
<evidence type="ECO:0000256" key="1">
    <source>
        <dbReference type="SAM" id="MobiDB-lite"/>
    </source>
</evidence>
<evidence type="ECO:0000313" key="2">
    <source>
        <dbReference type="Proteomes" id="UP000887574"/>
    </source>
</evidence>
<dbReference type="InterPro" id="IPR028233">
    <property type="entry name" value="BBIP10"/>
</dbReference>
<reference evidence="3" key="1">
    <citation type="submission" date="2022-11" db="UniProtKB">
        <authorList>
            <consortium name="WormBaseParasite"/>
        </authorList>
    </citation>
    <scope>IDENTIFICATION</scope>
</reference>
<dbReference type="PANTHER" id="PTHR28596:SF1">
    <property type="entry name" value="BBSOME-INTERACTING PROTEIN 1"/>
    <property type="match status" value="1"/>
</dbReference>
<dbReference type="GO" id="GO:0034464">
    <property type="term" value="C:BBSome"/>
    <property type="evidence" value="ECO:0007669"/>
    <property type="project" value="InterPro"/>
</dbReference>
<organism evidence="2 3">
    <name type="scientific">Ditylenchus dipsaci</name>
    <dbReference type="NCBI Taxonomy" id="166011"/>
    <lineage>
        <taxon>Eukaryota</taxon>
        <taxon>Metazoa</taxon>
        <taxon>Ecdysozoa</taxon>
        <taxon>Nematoda</taxon>
        <taxon>Chromadorea</taxon>
        <taxon>Rhabditida</taxon>
        <taxon>Tylenchina</taxon>
        <taxon>Tylenchomorpha</taxon>
        <taxon>Sphaerularioidea</taxon>
        <taxon>Anguinidae</taxon>
        <taxon>Anguininae</taxon>
        <taxon>Ditylenchus</taxon>
    </lineage>
</organism>
<proteinExistence type="predicted"/>
<dbReference type="Pfam" id="PF14777">
    <property type="entry name" value="BBIP10"/>
    <property type="match status" value="1"/>
</dbReference>
<dbReference type="AlphaFoldDB" id="A0A915DFF0"/>
<dbReference type="PANTHER" id="PTHR28596">
    <property type="entry name" value="BBSOME-INTERACTING PROTEIN 1"/>
    <property type="match status" value="1"/>
</dbReference>
<feature type="compositionally biased region" description="Basic and acidic residues" evidence="1">
    <location>
        <begin position="61"/>
        <end position="84"/>
    </location>
</feature>